<comment type="caution">
    <text evidence="3">The sequence shown here is derived from an EMBL/GenBank/DDBJ whole genome shotgun (WGS) entry which is preliminary data.</text>
</comment>
<accession>C9PQT0</accession>
<evidence type="ECO:0000259" key="2">
    <source>
        <dbReference type="Pfam" id="PF03625"/>
    </source>
</evidence>
<dbReference type="EMBL" id="ACZR01000014">
    <property type="protein sequence ID" value="EEX49831.1"/>
    <property type="molecule type" value="Genomic_DNA"/>
</dbReference>
<dbReference type="PANTHER" id="PTHR38342">
    <property type="entry name" value="SLR5037 PROTEIN"/>
    <property type="match status" value="1"/>
</dbReference>
<dbReference type="InterPro" id="IPR035923">
    <property type="entry name" value="TT1751-like_sf"/>
</dbReference>
<dbReference type="SUPFAM" id="SSF103247">
    <property type="entry name" value="TT1751-like"/>
    <property type="match status" value="1"/>
</dbReference>
<keyword evidence="4" id="KW-1185">Reference proteome</keyword>
<proteinExistence type="predicted"/>
<feature type="chain" id="PRO_5002999765" description="DUF302 domain-containing protein" evidence="1">
    <location>
        <begin position="26"/>
        <end position="154"/>
    </location>
</feature>
<reference evidence="3 4" key="1">
    <citation type="submission" date="2009-10" db="EMBL/GenBank/DDBJ databases">
        <authorList>
            <person name="Muzny D."/>
            <person name="Qin X."/>
            <person name="Deng J."/>
            <person name="Jiang H."/>
            <person name="Liu Y."/>
            <person name="Qu J."/>
            <person name="Song X.-Z."/>
            <person name="Zhang L."/>
            <person name="Thornton R."/>
            <person name="Coyle M."/>
            <person name="Francisco L."/>
            <person name="Jackson L."/>
            <person name="Javaid M."/>
            <person name="Korchina V."/>
            <person name="Kovar C."/>
            <person name="Mata R."/>
            <person name="Mathew T."/>
            <person name="Ngo R."/>
            <person name="Nguyen L."/>
            <person name="Nguyen N."/>
            <person name="Okwuonu G."/>
            <person name="Ongeri F."/>
            <person name="Pham C."/>
            <person name="Simmons D."/>
            <person name="Wilczek-Boney K."/>
            <person name="Hale W."/>
            <person name="Jakkamsetti A."/>
            <person name="Pham P."/>
            <person name="Ruth R."/>
            <person name="San Lucas F."/>
            <person name="Warren J."/>
            <person name="Zhang J."/>
            <person name="Zhao Z."/>
            <person name="Zhou C."/>
            <person name="Zhu D."/>
            <person name="Lee S."/>
            <person name="Bess C."/>
            <person name="Blankenburg K."/>
            <person name="Forbes L."/>
            <person name="Fu Q."/>
            <person name="Gubbala S."/>
            <person name="Hirani K."/>
            <person name="Jayaseelan J.C."/>
            <person name="Lara F."/>
            <person name="Munidasa M."/>
            <person name="Palculict T."/>
            <person name="Patil S."/>
            <person name="Pu L.-L."/>
            <person name="Saada N."/>
            <person name="Tang L."/>
            <person name="Weissenberger G."/>
            <person name="Zhu Y."/>
            <person name="Hemphill L."/>
            <person name="Shang Y."/>
            <person name="Youmans B."/>
            <person name="Ayvaz T."/>
            <person name="Ross M."/>
            <person name="Santibanez J."/>
            <person name="Aqrawi P."/>
            <person name="Gross S."/>
            <person name="Joshi V."/>
            <person name="Fowler G."/>
            <person name="Nazareth L."/>
            <person name="Reid J."/>
            <person name="Worley K."/>
            <person name="Petrosino J."/>
            <person name="Highlander S."/>
            <person name="Gibbs R."/>
        </authorList>
    </citation>
    <scope>NUCLEOTIDE SEQUENCE [LARGE SCALE GENOMIC DNA]</scope>
    <source>
        <strain evidence="3 4">ATCC 43325</strain>
    </source>
</reference>
<dbReference type="Proteomes" id="UP000005519">
    <property type="component" value="Unassembled WGS sequence"/>
</dbReference>
<keyword evidence="1" id="KW-0732">Signal</keyword>
<gene>
    <name evidence="3" type="ORF">HMPREF0621_1354</name>
</gene>
<dbReference type="Pfam" id="PF03625">
    <property type="entry name" value="DUF302"/>
    <property type="match status" value="1"/>
</dbReference>
<feature type="domain" description="DUF302" evidence="2">
    <location>
        <begin position="61"/>
        <end position="122"/>
    </location>
</feature>
<evidence type="ECO:0000313" key="4">
    <source>
        <dbReference type="Proteomes" id="UP000005519"/>
    </source>
</evidence>
<organism evidence="3 4">
    <name type="scientific">Pasteurella dagmatis ATCC 43325</name>
    <dbReference type="NCBI Taxonomy" id="667128"/>
    <lineage>
        <taxon>Bacteria</taxon>
        <taxon>Pseudomonadati</taxon>
        <taxon>Pseudomonadota</taxon>
        <taxon>Gammaproteobacteria</taxon>
        <taxon>Pasteurellales</taxon>
        <taxon>Pasteurellaceae</taxon>
        <taxon>Pasteurella</taxon>
    </lineage>
</organism>
<dbReference type="CDD" id="cd14797">
    <property type="entry name" value="DUF302"/>
    <property type="match status" value="1"/>
</dbReference>
<protein>
    <recommendedName>
        <fullName evidence="2">DUF302 domain-containing protein</fullName>
    </recommendedName>
</protein>
<sequence length="154" mass="16668">MEINMKFKSLLLALPLALTTMFAQAENTALKTVKSEYTAVETVEKIKNAVTEKGMKVFTVIDHQAAAKEAGLTMPFASVVIFGTPKVGTPMMIASPTLAIDLPIKALVWEDKTGEVFVTLNDTDTIGKKHGLSEDIYGKLKGAEKLIPSIVTKK</sequence>
<dbReference type="AlphaFoldDB" id="C9PQT0"/>
<evidence type="ECO:0000313" key="3">
    <source>
        <dbReference type="EMBL" id="EEX49831.1"/>
    </source>
</evidence>
<dbReference type="HOGENOM" id="CLU_116237_1_1_6"/>
<feature type="signal peptide" evidence="1">
    <location>
        <begin position="1"/>
        <end position="25"/>
    </location>
</feature>
<evidence type="ECO:0000256" key="1">
    <source>
        <dbReference type="SAM" id="SignalP"/>
    </source>
</evidence>
<dbReference type="Gene3D" id="3.30.310.70">
    <property type="entry name" value="TT1751-like domain"/>
    <property type="match status" value="1"/>
</dbReference>
<name>C9PQT0_9PAST</name>
<dbReference type="PANTHER" id="PTHR38342:SF2">
    <property type="entry name" value="INNER MEMBRANE OR EXPORTED"/>
    <property type="match status" value="1"/>
</dbReference>
<dbReference type="InterPro" id="IPR005180">
    <property type="entry name" value="DUF302"/>
</dbReference>